<evidence type="ECO:0000256" key="1">
    <source>
        <dbReference type="ARBA" id="ARBA00023002"/>
    </source>
</evidence>
<dbReference type="Proteomes" id="UP000054537">
    <property type="component" value="Unassembled WGS sequence"/>
</dbReference>
<proteinExistence type="predicted"/>
<dbReference type="PRINTS" id="PR00081">
    <property type="entry name" value="GDHRDH"/>
</dbReference>
<protein>
    <recommendedName>
        <fullName evidence="4">Short-chain dehydrogenase</fullName>
    </recommendedName>
</protein>
<dbReference type="PANTHER" id="PTHR43157:SF31">
    <property type="entry name" value="PHOSPHATIDYLINOSITOL-GLYCAN BIOSYNTHESIS CLASS F PROTEIN"/>
    <property type="match status" value="1"/>
</dbReference>
<evidence type="ECO:0008006" key="4">
    <source>
        <dbReference type="Google" id="ProtNLM"/>
    </source>
</evidence>
<evidence type="ECO:0000313" key="3">
    <source>
        <dbReference type="Proteomes" id="UP000054537"/>
    </source>
</evidence>
<dbReference type="SUPFAM" id="SSF51735">
    <property type="entry name" value="NAD(P)-binding Rossmann-fold domains"/>
    <property type="match status" value="1"/>
</dbReference>
<dbReference type="PANTHER" id="PTHR43157">
    <property type="entry name" value="PHOSPHATIDYLINOSITOL-GLYCAN BIOSYNTHESIS CLASS F PROTEIN-RELATED"/>
    <property type="match status" value="1"/>
</dbReference>
<dbReference type="EMBL" id="JRTT01000052">
    <property type="protein sequence ID" value="KHD74187.1"/>
    <property type="molecule type" value="Genomic_DNA"/>
</dbReference>
<gene>
    <name evidence="2" type="ORF">MB27_30355</name>
</gene>
<dbReference type="eggNOG" id="COG1028">
    <property type="taxonomic scope" value="Bacteria"/>
</dbReference>
<keyword evidence="3" id="KW-1185">Reference proteome</keyword>
<dbReference type="AlphaFoldDB" id="A0A0A6X267"/>
<sequence length="291" mass="31244">MYGTVPYMTERIAIVTGGAGGIGYHTALGLARQDRQVIIASRDRVRGEAAATRIGAAWWELNLGDLASVRRFAHRFLAAYAELDLLINNAGVMALPRSVTADGFERQFGVNHLGHFALTGLLLPALTLSGRSRVVTVTSGLHRRGRIDFDDLMGERRYSKFGAYMQSKLANVLFALELGRRAPITSVLAHPGVAHTDLARTGNPLRSVLIALARISAQSAEAGALPLLHAATGPDVVTGDAYGPDGPGERRGAPTRIAVSDRGRDEEDARRLWAISEQLTGVRYGTVSIPE</sequence>
<dbReference type="InterPro" id="IPR036291">
    <property type="entry name" value="NAD(P)-bd_dom_sf"/>
</dbReference>
<keyword evidence="1" id="KW-0560">Oxidoreductase</keyword>
<dbReference type="CDD" id="cd05327">
    <property type="entry name" value="retinol-DH_like_SDR_c_like"/>
    <property type="match status" value="1"/>
</dbReference>
<comment type="caution">
    <text evidence="2">The sequence shown here is derived from an EMBL/GenBank/DDBJ whole genome shotgun (WGS) entry which is preliminary data.</text>
</comment>
<accession>A0A0A6X267</accession>
<organism evidence="2 3">
    <name type="scientific">Actinoplanes utahensis</name>
    <dbReference type="NCBI Taxonomy" id="1869"/>
    <lineage>
        <taxon>Bacteria</taxon>
        <taxon>Bacillati</taxon>
        <taxon>Actinomycetota</taxon>
        <taxon>Actinomycetes</taxon>
        <taxon>Micromonosporales</taxon>
        <taxon>Micromonosporaceae</taxon>
        <taxon>Actinoplanes</taxon>
    </lineage>
</organism>
<evidence type="ECO:0000313" key="2">
    <source>
        <dbReference type="EMBL" id="KHD74187.1"/>
    </source>
</evidence>
<reference evidence="2 3" key="1">
    <citation type="submission" date="2014-10" db="EMBL/GenBank/DDBJ databases">
        <title>Draft genome sequence of Actinoplanes utahensis NRRL 12052.</title>
        <authorList>
            <person name="Velasco-Bucheli B."/>
            <person name="del Cerro C."/>
            <person name="Hormigo D."/>
            <person name="Garcia J.L."/>
            <person name="Acebal C."/>
            <person name="Arroyo M."/>
            <person name="de la Mata I."/>
        </authorList>
    </citation>
    <scope>NUCLEOTIDE SEQUENCE [LARGE SCALE GENOMIC DNA]</scope>
    <source>
        <strain evidence="2 3">NRRL 12052</strain>
    </source>
</reference>
<dbReference type="STRING" id="1869.MB27_30355"/>
<dbReference type="Pfam" id="PF00106">
    <property type="entry name" value="adh_short"/>
    <property type="match status" value="1"/>
</dbReference>
<dbReference type="InterPro" id="IPR002347">
    <property type="entry name" value="SDR_fam"/>
</dbReference>
<name>A0A0A6X267_ACTUT</name>
<dbReference type="NCBIfam" id="NF004846">
    <property type="entry name" value="PRK06197.1"/>
    <property type="match status" value="1"/>
</dbReference>
<dbReference type="GO" id="GO:0016491">
    <property type="term" value="F:oxidoreductase activity"/>
    <property type="evidence" value="ECO:0007669"/>
    <property type="project" value="UniProtKB-KW"/>
</dbReference>
<dbReference type="Gene3D" id="3.40.50.720">
    <property type="entry name" value="NAD(P)-binding Rossmann-like Domain"/>
    <property type="match status" value="1"/>
</dbReference>